<keyword evidence="6 7" id="KW-0472">Membrane</keyword>
<name>A0A8D2F257_THEGE</name>
<dbReference type="Ensembl" id="ENSTGET00000016739.1">
    <property type="protein sequence ID" value="ENSTGEP00000013958.1"/>
    <property type="gene ID" value="ENSTGEG00000011328.1"/>
</dbReference>
<sequence length="90" mass="9934">MEVVLIFLCSLLALIVLAGAADREKEIDPLHYDHQTLRTGGLVCAVVLFSTGILLIPGCRSKCSFNQKGPQERRKPSGEPHHCKLTLCLY</sequence>
<evidence type="ECO:0000313" key="8">
    <source>
        <dbReference type="Ensembl" id="ENSTGEP00000013958.1"/>
    </source>
</evidence>
<evidence type="ECO:0000256" key="2">
    <source>
        <dbReference type="ARBA" id="ARBA00005948"/>
    </source>
</evidence>
<feature type="signal peptide" evidence="7">
    <location>
        <begin position="1"/>
        <end position="20"/>
    </location>
</feature>
<evidence type="ECO:0000256" key="7">
    <source>
        <dbReference type="RuleBase" id="RU364131"/>
    </source>
</evidence>
<accession>A0A8D2F257</accession>
<dbReference type="GO" id="GO:0043269">
    <property type="term" value="P:regulation of monoatomic ion transport"/>
    <property type="evidence" value="ECO:0007669"/>
    <property type="project" value="InterPro"/>
</dbReference>
<dbReference type="GO" id="GO:0006811">
    <property type="term" value="P:monoatomic ion transport"/>
    <property type="evidence" value="ECO:0007669"/>
    <property type="project" value="UniProtKB-KW"/>
</dbReference>
<organism evidence="8 9">
    <name type="scientific">Theropithecus gelada</name>
    <name type="common">Gelada baboon</name>
    <dbReference type="NCBI Taxonomy" id="9565"/>
    <lineage>
        <taxon>Eukaryota</taxon>
        <taxon>Metazoa</taxon>
        <taxon>Chordata</taxon>
        <taxon>Craniata</taxon>
        <taxon>Vertebrata</taxon>
        <taxon>Euteleostomi</taxon>
        <taxon>Mammalia</taxon>
        <taxon>Eutheria</taxon>
        <taxon>Euarchontoglires</taxon>
        <taxon>Primates</taxon>
        <taxon>Haplorrhini</taxon>
        <taxon>Catarrhini</taxon>
        <taxon>Cercopithecidae</taxon>
        <taxon>Cercopithecinae</taxon>
        <taxon>Theropithecus</taxon>
    </lineage>
</organism>
<keyword evidence="7" id="KW-0732">Signal</keyword>
<feature type="chain" id="PRO_5034827401" description="FXYD domain-containing ion transport regulator" evidence="7">
    <location>
        <begin position="21"/>
        <end position="90"/>
    </location>
</feature>
<keyword evidence="4 7" id="KW-0812">Transmembrane</keyword>
<dbReference type="PANTHER" id="PTHR14132:SF20">
    <property type="entry name" value="FXYD DOMAIN-CONTAINING ION TRANSPORT REGULATOR"/>
    <property type="match status" value="1"/>
</dbReference>
<dbReference type="Gene3D" id="1.20.5.780">
    <property type="entry name" value="Single helix bin"/>
    <property type="match status" value="1"/>
</dbReference>
<evidence type="ECO:0000256" key="4">
    <source>
        <dbReference type="ARBA" id="ARBA00022692"/>
    </source>
</evidence>
<comment type="similarity">
    <text evidence="2 7">Belongs to the FXYD family.</text>
</comment>
<keyword evidence="9" id="KW-1185">Reference proteome</keyword>
<evidence type="ECO:0000313" key="9">
    <source>
        <dbReference type="Proteomes" id="UP000694411"/>
    </source>
</evidence>
<evidence type="ECO:0000256" key="1">
    <source>
        <dbReference type="ARBA" id="ARBA00004167"/>
    </source>
</evidence>
<keyword evidence="5 7" id="KW-0406">Ion transport</keyword>
<reference evidence="8" key="3">
    <citation type="submission" date="2025-09" db="UniProtKB">
        <authorList>
            <consortium name="Ensembl"/>
        </authorList>
    </citation>
    <scope>IDENTIFICATION</scope>
</reference>
<proteinExistence type="inferred from homology"/>
<evidence type="ECO:0000256" key="6">
    <source>
        <dbReference type="ARBA" id="ARBA00023136"/>
    </source>
</evidence>
<dbReference type="GO" id="GO:0016020">
    <property type="term" value="C:membrane"/>
    <property type="evidence" value="ECO:0007669"/>
    <property type="project" value="UniProtKB-SubCell"/>
</dbReference>
<dbReference type="Proteomes" id="UP000694411">
    <property type="component" value="Chromosome 9"/>
</dbReference>
<keyword evidence="3 7" id="KW-0813">Transport</keyword>
<feature type="transmembrane region" description="Helical" evidence="7">
    <location>
        <begin position="36"/>
        <end position="56"/>
    </location>
</feature>
<dbReference type="InterPro" id="IPR000272">
    <property type="entry name" value="Ion-transport_regulator_FXYD"/>
</dbReference>
<dbReference type="AlphaFoldDB" id="A0A8D2F257"/>
<protein>
    <recommendedName>
        <fullName evidence="7">FXYD domain-containing ion transport regulator</fullName>
    </recommendedName>
</protein>
<keyword evidence="7" id="KW-1133">Transmembrane helix</keyword>
<reference evidence="8" key="1">
    <citation type="submission" date="2018-05" db="EMBL/GenBank/DDBJ databases">
        <title>Whole genome of Theropithecus gelada.</title>
        <authorList>
            <person name="Chiou K.L."/>
            <person name="Snyder-Mackler N."/>
        </authorList>
    </citation>
    <scope>NUCLEOTIDE SEQUENCE [LARGE SCALE GENOMIC DNA]</scope>
</reference>
<evidence type="ECO:0000256" key="5">
    <source>
        <dbReference type="ARBA" id="ARBA00023065"/>
    </source>
</evidence>
<evidence type="ECO:0000256" key="3">
    <source>
        <dbReference type="ARBA" id="ARBA00022448"/>
    </source>
</evidence>
<dbReference type="Pfam" id="PF02038">
    <property type="entry name" value="ATP1G1_PLM_MAT8"/>
    <property type="match status" value="1"/>
</dbReference>
<dbReference type="PANTHER" id="PTHR14132">
    <property type="entry name" value="SODIUM/POTASSIUM-TRANSPORTING ATPASE SUBUNIT GAMMA"/>
    <property type="match status" value="1"/>
</dbReference>
<reference evidence="8" key="2">
    <citation type="submission" date="2025-08" db="UniProtKB">
        <authorList>
            <consortium name="Ensembl"/>
        </authorList>
    </citation>
    <scope>IDENTIFICATION</scope>
</reference>
<comment type="subcellular location">
    <subcellularLocation>
        <location evidence="1">Membrane</location>
        <topology evidence="1">Single-pass membrane protein</topology>
    </subcellularLocation>
</comment>
<dbReference type="GO" id="GO:0017080">
    <property type="term" value="F:sodium channel regulator activity"/>
    <property type="evidence" value="ECO:0007669"/>
    <property type="project" value="TreeGrafter"/>
</dbReference>